<dbReference type="InterPro" id="IPR011964">
    <property type="entry name" value="YVTN_b-propeller_repeat"/>
</dbReference>
<proteinExistence type="predicted"/>
<evidence type="ECO:0000313" key="1">
    <source>
        <dbReference type="EMBL" id="MBO2454556.1"/>
    </source>
</evidence>
<evidence type="ECO:0008006" key="3">
    <source>
        <dbReference type="Google" id="ProtNLM"/>
    </source>
</evidence>
<dbReference type="InterPro" id="IPR015943">
    <property type="entry name" value="WD40/YVTN_repeat-like_dom_sf"/>
</dbReference>
<keyword evidence="2" id="KW-1185">Reference proteome</keyword>
<dbReference type="EMBL" id="JAGEOJ010000027">
    <property type="protein sequence ID" value="MBO2454556.1"/>
    <property type="molecule type" value="Genomic_DNA"/>
</dbReference>
<dbReference type="InterPro" id="IPR051200">
    <property type="entry name" value="Host-pathogen_enzymatic-act"/>
</dbReference>
<reference evidence="1" key="1">
    <citation type="submission" date="2021-03" db="EMBL/GenBank/DDBJ databases">
        <authorList>
            <person name="Kanchanasin P."/>
            <person name="Saeng-In P."/>
            <person name="Phongsopitanun W."/>
            <person name="Yuki M."/>
            <person name="Kudo T."/>
            <person name="Ohkuma M."/>
            <person name="Tanasupawat S."/>
        </authorList>
    </citation>
    <scope>NUCLEOTIDE SEQUENCE</scope>
    <source>
        <strain evidence="1">GKU 128</strain>
    </source>
</reference>
<organism evidence="1 2">
    <name type="scientific">Actinomadura barringtoniae</name>
    <dbReference type="NCBI Taxonomy" id="1427535"/>
    <lineage>
        <taxon>Bacteria</taxon>
        <taxon>Bacillati</taxon>
        <taxon>Actinomycetota</taxon>
        <taxon>Actinomycetes</taxon>
        <taxon>Streptosporangiales</taxon>
        <taxon>Thermomonosporaceae</taxon>
        <taxon>Actinomadura</taxon>
    </lineage>
</organism>
<name>A0A939PKP5_9ACTN</name>
<dbReference type="Gene3D" id="2.130.10.10">
    <property type="entry name" value="YVTN repeat-like/Quinoprotein amine dehydrogenase"/>
    <property type="match status" value="2"/>
</dbReference>
<dbReference type="PANTHER" id="PTHR47197">
    <property type="entry name" value="PROTEIN NIRF"/>
    <property type="match status" value="1"/>
</dbReference>
<dbReference type="RefSeq" id="WP_208262764.1">
    <property type="nucleotide sequence ID" value="NZ_JAGEOJ010000027.1"/>
</dbReference>
<dbReference type="NCBIfam" id="TIGR02276">
    <property type="entry name" value="beta_rpt_yvtn"/>
    <property type="match status" value="1"/>
</dbReference>
<evidence type="ECO:0000313" key="2">
    <source>
        <dbReference type="Proteomes" id="UP000669179"/>
    </source>
</evidence>
<dbReference type="PANTHER" id="PTHR47197:SF3">
    <property type="entry name" value="DIHYDRO-HEME D1 DEHYDROGENASE"/>
    <property type="match status" value="1"/>
</dbReference>
<accession>A0A939PKP5</accession>
<dbReference type="AlphaFoldDB" id="A0A939PKP5"/>
<dbReference type="Proteomes" id="UP000669179">
    <property type="component" value="Unassembled WGS sequence"/>
</dbReference>
<dbReference type="InterPro" id="IPR011048">
    <property type="entry name" value="Haem_d1_sf"/>
</dbReference>
<gene>
    <name evidence="1" type="ORF">J4573_46235</name>
</gene>
<comment type="caution">
    <text evidence="1">The sequence shown here is derived from an EMBL/GenBank/DDBJ whole genome shotgun (WGS) entry which is preliminary data.</text>
</comment>
<sequence>MTSELLAVADHRAGVGLFDTASFEHVETIAVPPEPHELAFDPARRLLYATITYRSGFYGSEAKASELVVIDVDRRSADVVDLAPEHAPHGIVVRGDLVYVSVEAGPAGEGGLLVIDAGTRKVVDRIATGAPGPHWFALTPDGAKAYVSNKEAPFVSVVDLASCEVVGRIPVPSSEGLAMTPDGRRVFVASPMFGREPGPGDLGIRVIDTAAGEVVQVLEVGGQVIPVHVTADGTLLAAEVAHDGGRVNVYEPDSLALRGSVDVGVFPLTLHSSPDGSRAYAANGGSGTVSVVDLKTLRVTATMNVSAGSAHGLAIIPA</sequence>
<protein>
    <recommendedName>
        <fullName evidence="3">YncE family protein</fullName>
    </recommendedName>
</protein>
<dbReference type="SUPFAM" id="SSF51004">
    <property type="entry name" value="C-terminal (heme d1) domain of cytochrome cd1-nitrite reductase"/>
    <property type="match status" value="1"/>
</dbReference>